<proteinExistence type="predicted"/>
<evidence type="ECO:0000313" key="1">
    <source>
        <dbReference type="EMBL" id="CAB4159585.1"/>
    </source>
</evidence>
<protein>
    <submittedName>
        <fullName evidence="1">Uncharacterized protein</fullName>
    </submittedName>
</protein>
<dbReference type="EMBL" id="LR796687">
    <property type="protein sequence ID" value="CAB4159585.1"/>
    <property type="molecule type" value="Genomic_DNA"/>
</dbReference>
<sequence>MTREALLEPIVSSVRKGTGLSKYQILDYFADWKVFPFEFEGRHVWTLVAKGTEVHFALAPDWKPRASMRGTVRAFLKPVFDEYGFLTTRVQHDRPQQKAFVKRIGFKPTWKDGDVEYYLLGSLPFERKS</sequence>
<gene>
    <name evidence="1" type="ORF">UFOVP715_14</name>
</gene>
<reference evidence="1" key="1">
    <citation type="submission" date="2020-04" db="EMBL/GenBank/DDBJ databases">
        <authorList>
            <person name="Chiriac C."/>
            <person name="Salcher M."/>
            <person name="Ghai R."/>
            <person name="Kavagutti S V."/>
        </authorList>
    </citation>
    <scope>NUCLEOTIDE SEQUENCE</scope>
</reference>
<name>A0A6J5NR07_9CAUD</name>
<organism evidence="1">
    <name type="scientific">uncultured Caudovirales phage</name>
    <dbReference type="NCBI Taxonomy" id="2100421"/>
    <lineage>
        <taxon>Viruses</taxon>
        <taxon>Duplodnaviria</taxon>
        <taxon>Heunggongvirae</taxon>
        <taxon>Uroviricota</taxon>
        <taxon>Caudoviricetes</taxon>
        <taxon>Peduoviridae</taxon>
        <taxon>Maltschvirus</taxon>
        <taxon>Maltschvirus maltsch</taxon>
    </lineage>
</organism>
<accession>A0A6J5NR07</accession>